<keyword evidence="2" id="KW-0347">Helicase</keyword>
<protein>
    <submittedName>
        <fullName evidence="2">PREDICTED: DEAD-box ATP-dependent RNA helicase 16</fullName>
    </submittedName>
</protein>
<reference evidence="3" key="1">
    <citation type="journal article" date="2020" name="Plant J.">
        <title>Transposons played a major role in the diversification between the closely related almond and peach genomes: results from the almond genome sequence.</title>
        <authorList>
            <person name="Alioto T."/>
            <person name="Alexiou K.G."/>
            <person name="Bardil A."/>
            <person name="Barteri F."/>
            <person name="Castanera R."/>
            <person name="Cruz F."/>
            <person name="Dhingra A."/>
            <person name="Duval H."/>
            <person name="Fernandez I Marti A."/>
            <person name="Frias L."/>
            <person name="Galan B."/>
            <person name="Garcia J.L."/>
            <person name="Howad W."/>
            <person name="Gomez-Garrido J."/>
            <person name="Gut M."/>
            <person name="Julca I."/>
            <person name="Morata J."/>
            <person name="Puigdomenech P."/>
            <person name="Ribeca P."/>
            <person name="Rubio Cabetas M.J."/>
            <person name="Vlasova A."/>
            <person name="Wirthensohn M."/>
            <person name="Garcia-Mas J."/>
            <person name="Gabaldon T."/>
            <person name="Casacuberta J.M."/>
            <person name="Arus P."/>
        </authorList>
    </citation>
    <scope>NUCLEOTIDE SEQUENCE [LARGE SCALE GENOMIC DNA]</scope>
    <source>
        <strain evidence="3">cv. Texas</strain>
    </source>
</reference>
<name>A0A5E4F4L4_PRUDU</name>
<dbReference type="InParanoid" id="A0A5E4F4L4"/>
<keyword evidence="2" id="KW-0067">ATP-binding</keyword>
<keyword evidence="2" id="KW-0547">Nucleotide-binding</keyword>
<evidence type="ECO:0000313" key="3">
    <source>
        <dbReference type="Proteomes" id="UP000327085"/>
    </source>
</evidence>
<evidence type="ECO:0000256" key="1">
    <source>
        <dbReference type="SAM" id="MobiDB-lite"/>
    </source>
</evidence>
<dbReference type="Gramene" id="VVA20728">
    <property type="protein sequence ID" value="VVA20728"/>
    <property type="gene ID" value="Prudul26B013933"/>
</dbReference>
<dbReference type="AlphaFoldDB" id="A0A5E4F4L4"/>
<dbReference type="Proteomes" id="UP000327085">
    <property type="component" value="Chromosome 3"/>
</dbReference>
<dbReference type="EMBL" id="CABIKO010000046">
    <property type="protein sequence ID" value="VVA20728.1"/>
    <property type="molecule type" value="Genomic_DNA"/>
</dbReference>
<accession>A0A5E4F4L4</accession>
<sequence>MAETTEKSPKDIESDDEEEQTFKSLGLDGRLIRALKKKKISCSDRAKPHKAPPLIERSLKLGLFSVLQPRGKMGSAKFMGLAGCVAWVPRGGWVLDVGA</sequence>
<keyword evidence="2" id="KW-0378">Hydrolase</keyword>
<feature type="region of interest" description="Disordered" evidence="1">
    <location>
        <begin position="1"/>
        <end position="21"/>
    </location>
</feature>
<gene>
    <name evidence="2" type="ORF">ALMOND_2B013933</name>
</gene>
<proteinExistence type="predicted"/>
<evidence type="ECO:0000313" key="2">
    <source>
        <dbReference type="EMBL" id="VVA20728.1"/>
    </source>
</evidence>
<dbReference type="GO" id="GO:0004386">
    <property type="term" value="F:helicase activity"/>
    <property type="evidence" value="ECO:0007669"/>
    <property type="project" value="UniProtKB-KW"/>
</dbReference>
<organism evidence="2 3">
    <name type="scientific">Prunus dulcis</name>
    <name type="common">Almond</name>
    <name type="synonym">Amygdalus dulcis</name>
    <dbReference type="NCBI Taxonomy" id="3755"/>
    <lineage>
        <taxon>Eukaryota</taxon>
        <taxon>Viridiplantae</taxon>
        <taxon>Streptophyta</taxon>
        <taxon>Embryophyta</taxon>
        <taxon>Tracheophyta</taxon>
        <taxon>Spermatophyta</taxon>
        <taxon>Magnoliopsida</taxon>
        <taxon>eudicotyledons</taxon>
        <taxon>Gunneridae</taxon>
        <taxon>Pentapetalae</taxon>
        <taxon>rosids</taxon>
        <taxon>fabids</taxon>
        <taxon>Rosales</taxon>
        <taxon>Rosaceae</taxon>
        <taxon>Amygdaloideae</taxon>
        <taxon>Amygdaleae</taxon>
        <taxon>Prunus</taxon>
    </lineage>
</organism>
<feature type="compositionally biased region" description="Basic and acidic residues" evidence="1">
    <location>
        <begin position="1"/>
        <end position="12"/>
    </location>
</feature>